<accession>A0A0N4YND4</accession>
<feature type="compositionally biased region" description="Polar residues" evidence="1">
    <location>
        <begin position="129"/>
        <end position="139"/>
    </location>
</feature>
<protein>
    <submittedName>
        <fullName evidence="4">ORF2</fullName>
    </submittedName>
</protein>
<reference evidence="2 3" key="2">
    <citation type="submission" date="2018-11" db="EMBL/GenBank/DDBJ databases">
        <authorList>
            <consortium name="Pathogen Informatics"/>
        </authorList>
    </citation>
    <scope>NUCLEOTIDE SEQUENCE [LARGE SCALE GENOMIC DNA]</scope>
</reference>
<dbReference type="AlphaFoldDB" id="A0A0N4YND4"/>
<evidence type="ECO:0000313" key="2">
    <source>
        <dbReference type="EMBL" id="VDL82470.1"/>
    </source>
</evidence>
<dbReference type="Proteomes" id="UP000271162">
    <property type="component" value="Unassembled WGS sequence"/>
</dbReference>
<proteinExistence type="predicted"/>
<sequence>MSPKAVDHRSKHQRRSRSRSPLPDDLDVFTSLSSLATDHETLASAAVSFVGWRGVEKMLPPCLQGRSREDVIQLVSDELDGMSKKRISHILNGENVPSSSSSSDESDEDDGSVGSPDHPESHAGDAEKSASSSETGQQASDIDTDDSSESSSDDEVRDSESEEQTYSDVELIEGLDADSSILPDVN</sequence>
<evidence type="ECO:0000256" key="1">
    <source>
        <dbReference type="SAM" id="MobiDB-lite"/>
    </source>
</evidence>
<feature type="compositionally biased region" description="Acidic residues" evidence="1">
    <location>
        <begin position="142"/>
        <end position="176"/>
    </location>
</feature>
<dbReference type="PANTHER" id="PTHR14740">
    <property type="entry name" value="CASPASE ACTIVITY AND APOPTOSIS INHIBITOR 1"/>
    <property type="match status" value="1"/>
</dbReference>
<keyword evidence="3" id="KW-1185">Reference proteome</keyword>
<name>A0A0N4YND4_NIPBR</name>
<dbReference type="InterPro" id="IPR038991">
    <property type="entry name" value="CAAP1"/>
</dbReference>
<feature type="region of interest" description="Disordered" evidence="1">
    <location>
        <begin position="86"/>
        <end position="186"/>
    </location>
</feature>
<dbReference type="EMBL" id="UYSL01023646">
    <property type="protein sequence ID" value="VDL82470.1"/>
    <property type="molecule type" value="Genomic_DNA"/>
</dbReference>
<feature type="region of interest" description="Disordered" evidence="1">
    <location>
        <begin position="1"/>
        <end position="25"/>
    </location>
</feature>
<dbReference type="Pfam" id="PF15335">
    <property type="entry name" value="CAAP1"/>
    <property type="match status" value="1"/>
</dbReference>
<dbReference type="WBParaSite" id="NBR_0001874401-mRNA-1">
    <property type="protein sequence ID" value="NBR_0001874401-mRNA-1"/>
    <property type="gene ID" value="NBR_0001874401"/>
</dbReference>
<feature type="compositionally biased region" description="Basic and acidic residues" evidence="1">
    <location>
        <begin position="117"/>
        <end position="128"/>
    </location>
</feature>
<reference evidence="4" key="1">
    <citation type="submission" date="2017-02" db="UniProtKB">
        <authorList>
            <consortium name="WormBaseParasite"/>
        </authorList>
    </citation>
    <scope>IDENTIFICATION</scope>
</reference>
<dbReference type="OMA" id="SVEWEAV"/>
<gene>
    <name evidence="2" type="ORF">NBR_LOCUS18745</name>
</gene>
<evidence type="ECO:0000313" key="4">
    <source>
        <dbReference type="WBParaSite" id="NBR_0001874401-mRNA-1"/>
    </source>
</evidence>
<evidence type="ECO:0000313" key="3">
    <source>
        <dbReference type="Proteomes" id="UP000271162"/>
    </source>
</evidence>
<dbReference type="PANTHER" id="PTHR14740:SF3">
    <property type="entry name" value="CASPASE ACTIVITY AND APOPTOSIS INHIBITOR 1"/>
    <property type="match status" value="1"/>
</dbReference>
<feature type="compositionally biased region" description="Basic residues" evidence="1">
    <location>
        <begin position="9"/>
        <end position="18"/>
    </location>
</feature>
<organism evidence="4">
    <name type="scientific">Nippostrongylus brasiliensis</name>
    <name type="common">Rat hookworm</name>
    <dbReference type="NCBI Taxonomy" id="27835"/>
    <lineage>
        <taxon>Eukaryota</taxon>
        <taxon>Metazoa</taxon>
        <taxon>Ecdysozoa</taxon>
        <taxon>Nematoda</taxon>
        <taxon>Chromadorea</taxon>
        <taxon>Rhabditida</taxon>
        <taxon>Rhabditina</taxon>
        <taxon>Rhabditomorpha</taxon>
        <taxon>Strongyloidea</taxon>
        <taxon>Heligmosomidae</taxon>
        <taxon>Nippostrongylus</taxon>
    </lineage>
</organism>
<dbReference type="GO" id="GO:0042981">
    <property type="term" value="P:regulation of apoptotic process"/>
    <property type="evidence" value="ECO:0007669"/>
    <property type="project" value="InterPro"/>
</dbReference>